<evidence type="ECO:0000256" key="4">
    <source>
        <dbReference type="ARBA" id="ARBA00022692"/>
    </source>
</evidence>
<keyword evidence="7" id="KW-0131">Cell cycle</keyword>
<gene>
    <name evidence="10" type="ORF">GCM10022204_28900</name>
</gene>
<dbReference type="PANTHER" id="PTHR37820:SF1">
    <property type="entry name" value="CELL DIVISION PROTEIN FTSQ"/>
    <property type="match status" value="1"/>
</dbReference>
<evidence type="ECO:0000256" key="3">
    <source>
        <dbReference type="ARBA" id="ARBA00022618"/>
    </source>
</evidence>
<evidence type="ECO:0000256" key="7">
    <source>
        <dbReference type="ARBA" id="ARBA00023306"/>
    </source>
</evidence>
<evidence type="ECO:0000256" key="5">
    <source>
        <dbReference type="ARBA" id="ARBA00022989"/>
    </source>
</evidence>
<dbReference type="EMBL" id="BAAAYX010000013">
    <property type="protein sequence ID" value="GAA3708940.1"/>
    <property type="molecule type" value="Genomic_DNA"/>
</dbReference>
<dbReference type="Gene3D" id="3.10.20.310">
    <property type="entry name" value="membrane protein fhac"/>
    <property type="match status" value="1"/>
</dbReference>
<keyword evidence="4 8" id="KW-0812">Transmembrane</keyword>
<reference evidence="11" key="1">
    <citation type="journal article" date="2019" name="Int. J. Syst. Evol. Microbiol.">
        <title>The Global Catalogue of Microorganisms (GCM) 10K type strain sequencing project: providing services to taxonomists for standard genome sequencing and annotation.</title>
        <authorList>
            <consortium name="The Broad Institute Genomics Platform"/>
            <consortium name="The Broad Institute Genome Sequencing Center for Infectious Disease"/>
            <person name="Wu L."/>
            <person name="Ma J."/>
        </authorList>
    </citation>
    <scope>NUCLEOTIDE SEQUENCE [LARGE SCALE GENOMIC DNA]</scope>
    <source>
        <strain evidence="11">JCM 16548</strain>
    </source>
</reference>
<evidence type="ECO:0000256" key="8">
    <source>
        <dbReference type="SAM" id="Phobius"/>
    </source>
</evidence>
<dbReference type="PROSITE" id="PS51779">
    <property type="entry name" value="POTRA"/>
    <property type="match status" value="1"/>
</dbReference>
<keyword evidence="2" id="KW-1003">Cell membrane</keyword>
<evidence type="ECO:0000259" key="9">
    <source>
        <dbReference type="PROSITE" id="PS51779"/>
    </source>
</evidence>
<proteinExistence type="predicted"/>
<evidence type="ECO:0000256" key="2">
    <source>
        <dbReference type="ARBA" id="ARBA00022475"/>
    </source>
</evidence>
<keyword evidence="3" id="KW-0132">Cell division</keyword>
<evidence type="ECO:0000256" key="1">
    <source>
        <dbReference type="ARBA" id="ARBA00004370"/>
    </source>
</evidence>
<dbReference type="InterPro" id="IPR034746">
    <property type="entry name" value="POTRA"/>
</dbReference>
<comment type="caution">
    <text evidence="10">The sequence shown here is derived from an EMBL/GenBank/DDBJ whole genome shotgun (WGS) entry which is preliminary data.</text>
</comment>
<dbReference type="PANTHER" id="PTHR37820">
    <property type="entry name" value="CELL DIVISION PROTEIN DIVIB"/>
    <property type="match status" value="1"/>
</dbReference>
<name>A0ABP7DWC0_9ACTN</name>
<keyword evidence="11" id="KW-1185">Reference proteome</keyword>
<organism evidence="10 11">
    <name type="scientific">Microlunatus aurantiacus</name>
    <dbReference type="NCBI Taxonomy" id="446786"/>
    <lineage>
        <taxon>Bacteria</taxon>
        <taxon>Bacillati</taxon>
        <taxon>Actinomycetota</taxon>
        <taxon>Actinomycetes</taxon>
        <taxon>Propionibacteriales</taxon>
        <taxon>Propionibacteriaceae</taxon>
        <taxon>Microlunatus</taxon>
    </lineage>
</organism>
<keyword evidence="6 8" id="KW-0472">Membrane</keyword>
<sequence>MSAATQTRPPSVADGKRQKRPRGRRVWPLVLVGVLVLALIGGLVWLVGFSSVLAAHQVQVSGLKTLTRAEVTVKAGVPLGVPLARQDLSAVAGRIATFPQAENVVVERSWPNTVSITVTERTPVFAVRYANLYVLVDKHGIPYLTVSKRPSDLPLAAASQDDRASLTEIAVVSRELTKKLRDQVVTIRADSPYALVLVLDSGVEIAWGTSDQSALKGQVALALLKQDPKSIDVSAPHNPAVR</sequence>
<dbReference type="Proteomes" id="UP001500051">
    <property type="component" value="Unassembled WGS sequence"/>
</dbReference>
<dbReference type="Pfam" id="PF03799">
    <property type="entry name" value="FtsQ_DivIB_C"/>
    <property type="match status" value="1"/>
</dbReference>
<evidence type="ECO:0000313" key="11">
    <source>
        <dbReference type="Proteomes" id="UP001500051"/>
    </source>
</evidence>
<evidence type="ECO:0000313" key="10">
    <source>
        <dbReference type="EMBL" id="GAA3708940.1"/>
    </source>
</evidence>
<accession>A0ABP7DWC0</accession>
<protein>
    <recommendedName>
        <fullName evidence="9">POTRA domain-containing protein</fullName>
    </recommendedName>
</protein>
<keyword evidence="5 8" id="KW-1133">Transmembrane helix</keyword>
<comment type="subcellular location">
    <subcellularLocation>
        <location evidence="1">Membrane</location>
    </subcellularLocation>
</comment>
<dbReference type="InterPro" id="IPR005548">
    <property type="entry name" value="Cell_div_FtsQ/DivIB_C"/>
</dbReference>
<dbReference type="InterPro" id="IPR050487">
    <property type="entry name" value="FtsQ_DivIB"/>
</dbReference>
<dbReference type="Pfam" id="PF08478">
    <property type="entry name" value="POTRA_1"/>
    <property type="match status" value="1"/>
</dbReference>
<feature type="transmembrane region" description="Helical" evidence="8">
    <location>
        <begin position="26"/>
        <end position="47"/>
    </location>
</feature>
<feature type="domain" description="POTRA" evidence="9">
    <location>
        <begin position="53"/>
        <end position="121"/>
    </location>
</feature>
<evidence type="ECO:0000256" key="6">
    <source>
        <dbReference type="ARBA" id="ARBA00023136"/>
    </source>
</evidence>
<dbReference type="InterPro" id="IPR013685">
    <property type="entry name" value="POTRA_FtsQ_type"/>
</dbReference>
<dbReference type="RefSeq" id="WP_344813093.1">
    <property type="nucleotide sequence ID" value="NZ_BAAAYX010000013.1"/>
</dbReference>